<gene>
    <name evidence="3" type="ordered locus">Psta_4750</name>
</gene>
<protein>
    <submittedName>
        <fullName evidence="3">Activator of Hsp90 ATPase 1 family protein</fullName>
    </submittedName>
</protein>
<keyword evidence="4" id="KW-1185">Reference proteome</keyword>
<dbReference type="OrthoDB" id="9805228at2"/>
<organism evidence="3 4">
    <name type="scientific">Pirellula staleyi (strain ATCC 27377 / DSM 6068 / ICPB 4128)</name>
    <name type="common">Pirella staleyi</name>
    <dbReference type="NCBI Taxonomy" id="530564"/>
    <lineage>
        <taxon>Bacteria</taxon>
        <taxon>Pseudomonadati</taxon>
        <taxon>Planctomycetota</taxon>
        <taxon>Planctomycetia</taxon>
        <taxon>Pirellulales</taxon>
        <taxon>Pirellulaceae</taxon>
        <taxon>Pirellula</taxon>
    </lineage>
</organism>
<proteinExistence type="inferred from homology"/>
<dbReference type="Pfam" id="PF08327">
    <property type="entry name" value="AHSA1"/>
    <property type="match status" value="1"/>
</dbReference>
<dbReference type="HOGENOM" id="CLU_108923_6_3_0"/>
<dbReference type="InterPro" id="IPR023393">
    <property type="entry name" value="START-like_dom_sf"/>
</dbReference>
<evidence type="ECO:0000259" key="2">
    <source>
        <dbReference type="Pfam" id="PF08327"/>
    </source>
</evidence>
<evidence type="ECO:0000313" key="3">
    <source>
        <dbReference type="EMBL" id="ADB19391.1"/>
    </source>
</evidence>
<dbReference type="Proteomes" id="UP000001887">
    <property type="component" value="Chromosome"/>
</dbReference>
<dbReference type="eggNOG" id="COG3832">
    <property type="taxonomic scope" value="Bacteria"/>
</dbReference>
<dbReference type="Gene3D" id="3.30.530.20">
    <property type="match status" value="1"/>
</dbReference>
<dbReference type="KEGG" id="psl:Psta_4750"/>
<reference evidence="3 4" key="1">
    <citation type="journal article" date="2009" name="Stand. Genomic Sci.">
        <title>Complete genome sequence of Pirellula staleyi type strain (ATCC 27377).</title>
        <authorList>
            <person name="Clum A."/>
            <person name="Tindall B.J."/>
            <person name="Sikorski J."/>
            <person name="Ivanova N."/>
            <person name="Mavrommatis K."/>
            <person name="Lucas S."/>
            <person name="Glavina del Rio T."/>
            <person name="Nolan M."/>
            <person name="Chen F."/>
            <person name="Tice H."/>
            <person name="Pitluck S."/>
            <person name="Cheng J.F."/>
            <person name="Chertkov O."/>
            <person name="Brettin T."/>
            <person name="Han C."/>
            <person name="Detter J.C."/>
            <person name="Kuske C."/>
            <person name="Bruce D."/>
            <person name="Goodwin L."/>
            <person name="Ovchinikova G."/>
            <person name="Pati A."/>
            <person name="Mikhailova N."/>
            <person name="Chen A."/>
            <person name="Palaniappan K."/>
            <person name="Land M."/>
            <person name="Hauser L."/>
            <person name="Chang Y.J."/>
            <person name="Jeffries C.D."/>
            <person name="Chain P."/>
            <person name="Rohde M."/>
            <person name="Goker M."/>
            <person name="Bristow J."/>
            <person name="Eisen J.A."/>
            <person name="Markowitz V."/>
            <person name="Hugenholtz P."/>
            <person name="Kyrpides N.C."/>
            <person name="Klenk H.P."/>
            <person name="Lapidus A."/>
        </authorList>
    </citation>
    <scope>NUCLEOTIDE SEQUENCE [LARGE SCALE GENOMIC DNA]</scope>
    <source>
        <strain evidence="4">ATCC 27377 / DSM 6068 / ICPB 4128</strain>
    </source>
</reference>
<evidence type="ECO:0000313" key="4">
    <source>
        <dbReference type="Proteomes" id="UP000001887"/>
    </source>
</evidence>
<evidence type="ECO:0000256" key="1">
    <source>
        <dbReference type="ARBA" id="ARBA00006817"/>
    </source>
</evidence>
<dbReference type="CDD" id="cd07814">
    <property type="entry name" value="SRPBCC_CalC_Aha1-like"/>
    <property type="match status" value="1"/>
</dbReference>
<sequence length="166" mass="18064">MSAKNSPASGEVLITRDFSVACDRLFEAWSSRENLVRWFAPTGCEIAFRKFDFTVGGTYLSCISVPANGFECWCVGTYLEIVPGRRIAYTMAVADEAGNIADPIAKGMDPAWPQQTIVTITFEPIAGGTRLTLHQTVDEALAKKTGAHPSWLSMLENLSDLVAARS</sequence>
<comment type="similarity">
    <text evidence="1">Belongs to the AHA1 family.</text>
</comment>
<name>D2R8U1_PIRSD</name>
<dbReference type="AlphaFoldDB" id="D2R8U1"/>
<dbReference type="InterPro" id="IPR013538">
    <property type="entry name" value="ASHA1/2-like_C"/>
</dbReference>
<dbReference type="EMBL" id="CP001848">
    <property type="protein sequence ID" value="ADB19391.1"/>
    <property type="molecule type" value="Genomic_DNA"/>
</dbReference>
<dbReference type="STRING" id="530564.Psta_4750"/>
<feature type="domain" description="Activator of Hsp90 ATPase homologue 1/2-like C-terminal" evidence="2">
    <location>
        <begin position="22"/>
        <end position="162"/>
    </location>
</feature>
<dbReference type="SUPFAM" id="SSF55961">
    <property type="entry name" value="Bet v1-like"/>
    <property type="match status" value="1"/>
</dbReference>
<accession>D2R8U1</accession>